<organism evidence="13 14">
    <name type="scientific">Larinioides sclopetarius</name>
    <dbReference type="NCBI Taxonomy" id="280406"/>
    <lineage>
        <taxon>Eukaryota</taxon>
        <taxon>Metazoa</taxon>
        <taxon>Ecdysozoa</taxon>
        <taxon>Arthropoda</taxon>
        <taxon>Chelicerata</taxon>
        <taxon>Arachnida</taxon>
        <taxon>Araneae</taxon>
        <taxon>Araneomorphae</taxon>
        <taxon>Entelegynae</taxon>
        <taxon>Araneoidea</taxon>
        <taxon>Araneidae</taxon>
        <taxon>Larinioides</taxon>
    </lineage>
</organism>
<keyword evidence="9 10" id="KW-0807">Transducer</keyword>
<dbReference type="PANTHER" id="PTHR24248">
    <property type="entry name" value="ADRENERGIC RECEPTOR-RELATED G-PROTEIN COUPLED RECEPTOR"/>
    <property type="match status" value="1"/>
</dbReference>
<evidence type="ECO:0000313" key="14">
    <source>
        <dbReference type="Proteomes" id="UP001497382"/>
    </source>
</evidence>
<dbReference type="CDD" id="cd14967">
    <property type="entry name" value="7tmA_amine_R-like"/>
    <property type="match status" value="1"/>
</dbReference>
<dbReference type="GO" id="GO:0004983">
    <property type="term" value="F:neuropeptide Y receptor activity"/>
    <property type="evidence" value="ECO:0007669"/>
    <property type="project" value="InterPro"/>
</dbReference>
<dbReference type="InterPro" id="IPR000276">
    <property type="entry name" value="GPCR_Rhodpsn"/>
</dbReference>
<name>A0AAV1Z8Y4_9ARAC</name>
<keyword evidence="4 10" id="KW-0812">Transmembrane</keyword>
<evidence type="ECO:0000256" key="5">
    <source>
        <dbReference type="ARBA" id="ARBA00022989"/>
    </source>
</evidence>
<dbReference type="PROSITE" id="PS50262">
    <property type="entry name" value="G_PROTEIN_RECEP_F1_2"/>
    <property type="match status" value="1"/>
</dbReference>
<dbReference type="SUPFAM" id="SSF81321">
    <property type="entry name" value="Family A G protein-coupled receptor-like"/>
    <property type="match status" value="1"/>
</dbReference>
<evidence type="ECO:0000256" key="8">
    <source>
        <dbReference type="ARBA" id="ARBA00023170"/>
    </source>
</evidence>
<feature type="transmembrane region" description="Helical" evidence="11">
    <location>
        <begin position="261"/>
        <end position="284"/>
    </location>
</feature>
<evidence type="ECO:0000256" key="9">
    <source>
        <dbReference type="ARBA" id="ARBA00023224"/>
    </source>
</evidence>
<dbReference type="Gene3D" id="1.20.1070.10">
    <property type="entry name" value="Rhodopsin 7-helix transmembrane proteins"/>
    <property type="match status" value="1"/>
</dbReference>
<dbReference type="GO" id="GO:0043410">
    <property type="term" value="P:positive regulation of MAPK cascade"/>
    <property type="evidence" value="ECO:0007669"/>
    <property type="project" value="TreeGrafter"/>
</dbReference>
<keyword evidence="6 10" id="KW-0297">G-protein coupled receptor</keyword>
<dbReference type="PROSITE" id="PS00237">
    <property type="entry name" value="G_PROTEIN_RECEP_F1_1"/>
    <property type="match status" value="1"/>
</dbReference>
<feature type="transmembrane region" description="Helical" evidence="11">
    <location>
        <begin position="101"/>
        <end position="125"/>
    </location>
</feature>
<feature type="transmembrane region" description="Helical" evidence="11">
    <location>
        <begin position="329"/>
        <end position="354"/>
    </location>
</feature>
<protein>
    <recommendedName>
        <fullName evidence="12">G-protein coupled receptors family 1 profile domain-containing protein</fullName>
    </recommendedName>
</protein>
<evidence type="ECO:0000256" key="7">
    <source>
        <dbReference type="ARBA" id="ARBA00023136"/>
    </source>
</evidence>
<feature type="transmembrane region" description="Helical" evidence="11">
    <location>
        <begin position="175"/>
        <end position="196"/>
    </location>
</feature>
<feature type="transmembrane region" description="Helical" evidence="11">
    <location>
        <begin position="137"/>
        <end position="160"/>
    </location>
</feature>
<sequence length="482" mass="54956">MRWRVHYLRFTPGERQDVNLAHPRIRRQRKRFFTRSWSERVRHTSAMRAFDASYMAGGMDAYALRDNGSTPSSPADYEDIEGEDQGLTFSEVSGGELGLRIFGAIICSILVSTTLIGNILVLVVVTKFRRLRSITNLLLASLATADITVASLVMPFSIIYDLDRQWRFGPIACHLWISCDVMCCTASILHLCFIALDRFWAITKPFRYRSLVSRKRIGFVIAFVWMCSAAISFIPIFLGWYSDHPVSIFDPSTQCSLTVNHIYATISSLTSFYLPLPIMFYVYFRILMVAEHQAREIKQLEISLQGAGTHGMRRSLRRRSKQVVTDTKAIRTLGIVMGVFCVCWLPFFLMYVILAYCTHCYLSYEIRSAITWLGYFNSSFNPCIYAFLNRDFKEAFRVVLCCKQHNGGGMDETSTGGGKNHLRMDRLNVEAITPEARTPCLSPQIDHVSWPSGEVVYDQNHQQSSTLLTVPGARNHTNEHFL</sequence>
<evidence type="ECO:0000256" key="11">
    <source>
        <dbReference type="SAM" id="Phobius"/>
    </source>
</evidence>
<keyword evidence="7 11" id="KW-0472">Membrane</keyword>
<evidence type="ECO:0000256" key="4">
    <source>
        <dbReference type="ARBA" id="ARBA00022692"/>
    </source>
</evidence>
<dbReference type="GO" id="GO:0071880">
    <property type="term" value="P:adenylate cyclase-activating adrenergic receptor signaling pathway"/>
    <property type="evidence" value="ECO:0007669"/>
    <property type="project" value="TreeGrafter"/>
</dbReference>
<dbReference type="GO" id="GO:0005886">
    <property type="term" value="C:plasma membrane"/>
    <property type="evidence" value="ECO:0007669"/>
    <property type="project" value="UniProtKB-SubCell"/>
</dbReference>
<comment type="similarity">
    <text evidence="2 10">Belongs to the G-protein coupled receptor 1 family.</text>
</comment>
<keyword evidence="5 11" id="KW-1133">Transmembrane helix</keyword>
<dbReference type="InterPro" id="IPR017452">
    <property type="entry name" value="GPCR_Rhodpsn_7TM"/>
</dbReference>
<evidence type="ECO:0000259" key="12">
    <source>
        <dbReference type="PROSITE" id="PS50262"/>
    </source>
</evidence>
<comment type="caution">
    <text evidence="13">The sequence shown here is derived from an EMBL/GenBank/DDBJ whole genome shotgun (WGS) entry which is preliminary data.</text>
</comment>
<proteinExistence type="inferred from homology"/>
<feature type="domain" description="G-protein coupled receptors family 1 profile" evidence="12">
    <location>
        <begin position="117"/>
        <end position="385"/>
    </location>
</feature>
<evidence type="ECO:0000313" key="13">
    <source>
        <dbReference type="EMBL" id="CAL1268021.1"/>
    </source>
</evidence>
<dbReference type="AlphaFoldDB" id="A0AAV1Z8Y4"/>
<keyword evidence="3" id="KW-1003">Cell membrane</keyword>
<dbReference type="PRINTS" id="PR00237">
    <property type="entry name" value="GPCRRHODOPSN"/>
</dbReference>
<evidence type="ECO:0000256" key="6">
    <source>
        <dbReference type="ARBA" id="ARBA00023040"/>
    </source>
</evidence>
<evidence type="ECO:0000256" key="2">
    <source>
        <dbReference type="ARBA" id="ARBA00010663"/>
    </source>
</evidence>
<dbReference type="InterPro" id="IPR000611">
    <property type="entry name" value="NPY_rcpt"/>
</dbReference>
<dbReference type="PRINTS" id="PR01012">
    <property type="entry name" value="NRPEPTIDEYR"/>
</dbReference>
<evidence type="ECO:0000256" key="1">
    <source>
        <dbReference type="ARBA" id="ARBA00004651"/>
    </source>
</evidence>
<dbReference type="Pfam" id="PF00001">
    <property type="entry name" value="7tm_1"/>
    <property type="match status" value="1"/>
</dbReference>
<gene>
    <name evidence="13" type="ORF">LARSCL_LOCUS3951</name>
</gene>
<reference evidence="13 14" key="1">
    <citation type="submission" date="2024-04" db="EMBL/GenBank/DDBJ databases">
        <authorList>
            <person name="Rising A."/>
            <person name="Reimegard J."/>
            <person name="Sonavane S."/>
            <person name="Akerstrom W."/>
            <person name="Nylinder S."/>
            <person name="Hedman E."/>
            <person name="Kallberg Y."/>
        </authorList>
    </citation>
    <scope>NUCLEOTIDE SEQUENCE [LARGE SCALE GENOMIC DNA]</scope>
</reference>
<dbReference type="SMART" id="SM01381">
    <property type="entry name" value="7TM_GPCR_Srsx"/>
    <property type="match status" value="1"/>
</dbReference>
<dbReference type="PANTHER" id="PTHR24248:SF66">
    <property type="entry name" value="OCTOPAMINE RECEPTOR BETA-3R"/>
    <property type="match status" value="1"/>
</dbReference>
<feature type="transmembrane region" description="Helical" evidence="11">
    <location>
        <begin position="217"/>
        <end position="241"/>
    </location>
</feature>
<keyword evidence="14" id="KW-1185">Reference proteome</keyword>
<comment type="subcellular location">
    <subcellularLocation>
        <location evidence="1">Cell membrane</location>
        <topology evidence="1">Multi-pass membrane protein</topology>
    </subcellularLocation>
</comment>
<accession>A0AAV1Z8Y4</accession>
<dbReference type="Proteomes" id="UP001497382">
    <property type="component" value="Unassembled WGS sequence"/>
</dbReference>
<evidence type="ECO:0000256" key="10">
    <source>
        <dbReference type="RuleBase" id="RU000688"/>
    </source>
</evidence>
<keyword evidence="8 10" id="KW-0675">Receptor</keyword>
<dbReference type="EMBL" id="CAXIEN010000031">
    <property type="protein sequence ID" value="CAL1268021.1"/>
    <property type="molecule type" value="Genomic_DNA"/>
</dbReference>
<evidence type="ECO:0000256" key="3">
    <source>
        <dbReference type="ARBA" id="ARBA00022475"/>
    </source>
</evidence>